<dbReference type="STRING" id="631454.N177_3773"/>
<evidence type="ECO:0000313" key="4">
    <source>
        <dbReference type="EMBL" id="ESR22637.1"/>
    </source>
</evidence>
<dbReference type="SUPFAM" id="SSF53448">
    <property type="entry name" value="Nucleotide-diphospho-sugar transferases"/>
    <property type="match status" value="1"/>
</dbReference>
<keyword evidence="1" id="KW-0802">TPR repeat</keyword>
<dbReference type="eggNOG" id="COG0457">
    <property type="taxonomic scope" value="Bacteria"/>
</dbReference>
<keyword evidence="5" id="KW-1185">Reference proteome</keyword>
<evidence type="ECO:0000313" key="5">
    <source>
        <dbReference type="Proteomes" id="UP000017819"/>
    </source>
</evidence>
<dbReference type="Gene3D" id="1.25.40.10">
    <property type="entry name" value="Tetratricopeptide repeat domain"/>
    <property type="match status" value="1"/>
</dbReference>
<evidence type="ECO:0000256" key="1">
    <source>
        <dbReference type="PROSITE-ProRule" id="PRU00339"/>
    </source>
</evidence>
<dbReference type="InterPro" id="IPR019734">
    <property type="entry name" value="TPR_rpt"/>
</dbReference>
<dbReference type="eggNOG" id="COG1216">
    <property type="taxonomic scope" value="Bacteria"/>
</dbReference>
<gene>
    <name evidence="4" type="ORF">N177_3773</name>
</gene>
<accession>V4QS86</accession>
<name>V4QS86_9HYPH</name>
<feature type="repeat" description="TPR" evidence="1">
    <location>
        <begin position="103"/>
        <end position="136"/>
    </location>
</feature>
<dbReference type="SMART" id="SM00028">
    <property type="entry name" value="TPR"/>
    <property type="match status" value="3"/>
</dbReference>
<evidence type="ECO:0000256" key="2">
    <source>
        <dbReference type="SAM" id="Coils"/>
    </source>
</evidence>
<keyword evidence="2" id="KW-0175">Coiled coil</keyword>
<dbReference type="Gene3D" id="3.90.550.10">
    <property type="entry name" value="Spore Coat Polysaccharide Biosynthesis Protein SpsA, Chain A"/>
    <property type="match status" value="1"/>
</dbReference>
<reference evidence="4 5" key="1">
    <citation type="journal article" date="2014" name="Genome Announc.">
        <title>Draft Genome Sequence of Lutibaculum baratangense Strain AMV1T, Isolated from a Mud Volcano in Andamans, India.</title>
        <authorList>
            <person name="Singh A."/>
            <person name="Sreenivas A."/>
            <person name="Sathyanarayana Reddy G."/>
            <person name="Pinnaka A.K."/>
            <person name="Shivaji S."/>
        </authorList>
    </citation>
    <scope>NUCLEOTIDE SEQUENCE [LARGE SCALE GENOMIC DNA]</scope>
    <source>
        <strain evidence="4 5">AMV1</strain>
    </source>
</reference>
<feature type="coiled-coil region" evidence="2">
    <location>
        <begin position="161"/>
        <end position="188"/>
    </location>
</feature>
<comment type="caution">
    <text evidence="4">The sequence shown here is derived from an EMBL/GenBank/DDBJ whole genome shotgun (WGS) entry which is preliminary data.</text>
</comment>
<sequence>MREMVMLKGLRQGLGSLLRGRRRVAPDASVAEARVDALVRTADGARDGGRSAEAAALYAEALAAAPERVDLRVQMANMLKDSGRLLEAEEAYGEALRVRPKEADIHLQLGHVHKTLGRRERALESYRMALRLDPGSDAARHELLELGRAELQGDRLEAGAVDRALERIAALTHRMELLSREVEEVRRALPNLWMAAAFPVSLYGAYRERFDVPPAPATAGGVALGVIVEASDADPRALYAFLESLRSQTLTEWTCVVVCNGAGVREIAERAAASDGRVQWMEAGTGDRPPLPEVLREAGIVLTLGQGLALHRRALEWFGYAGAATPGRAFICDEERRAGPDGPLVGAELRQCPDLEMLLQADVAGHAVAFRSGELEGARLPLAELRVRRLLQLAEDEAVGHLPLPLVQSFEPAAPSPDASRYATCVAEYLRDRHGNGPSAPRLTGHEPGPPAILWPAPSSPSAICVVVPTRDNAADAASFLSTLSRSAEEPERVEALVIDNGTSEEASLVELDRLRERPGVRVERFDEPFNWSRLNNRAARLTQAPILVFANDDMTMLSRGWDVILDRLLHREDVGAVGPKLFYPDATIQHAGVIFGWRGGNIHDGLHAPGDDPGPMMRWNLQRRVVAVDGAFLATRRQVFLEQGGFDEEELPVSSSDVDYCLRLRSSGLSILYAPAIRLVHHESKSRGSDHADPARGARYLHEHSVLQRRWGRFASWDPTVNPIWYDGGRPFQMIRPSSEEALLDYVARSGSGGAWRVEPSAAAS</sequence>
<dbReference type="PANTHER" id="PTHR43179:SF7">
    <property type="entry name" value="RHAMNOSYLTRANSFERASE WBBL"/>
    <property type="match status" value="1"/>
</dbReference>
<dbReference type="Proteomes" id="UP000017819">
    <property type="component" value="Unassembled WGS sequence"/>
</dbReference>
<organism evidence="4 5">
    <name type="scientific">Lutibaculum baratangense AMV1</name>
    <dbReference type="NCBI Taxonomy" id="631454"/>
    <lineage>
        <taxon>Bacteria</taxon>
        <taxon>Pseudomonadati</taxon>
        <taxon>Pseudomonadota</taxon>
        <taxon>Alphaproteobacteria</taxon>
        <taxon>Hyphomicrobiales</taxon>
        <taxon>Tepidamorphaceae</taxon>
        <taxon>Lutibaculum</taxon>
    </lineage>
</organism>
<dbReference type="PANTHER" id="PTHR43179">
    <property type="entry name" value="RHAMNOSYLTRANSFERASE WBBL"/>
    <property type="match status" value="1"/>
</dbReference>
<dbReference type="PROSITE" id="PS50005">
    <property type="entry name" value="TPR"/>
    <property type="match status" value="1"/>
</dbReference>
<dbReference type="InterPro" id="IPR011990">
    <property type="entry name" value="TPR-like_helical_dom_sf"/>
</dbReference>
<dbReference type="InterPro" id="IPR029044">
    <property type="entry name" value="Nucleotide-diphossugar_trans"/>
</dbReference>
<dbReference type="SUPFAM" id="SSF48452">
    <property type="entry name" value="TPR-like"/>
    <property type="match status" value="1"/>
</dbReference>
<dbReference type="PROSITE" id="PS50293">
    <property type="entry name" value="TPR_REGION"/>
    <property type="match status" value="1"/>
</dbReference>
<proteinExistence type="predicted"/>
<dbReference type="AlphaFoldDB" id="V4QS86"/>
<dbReference type="EMBL" id="AWXZ01000040">
    <property type="protein sequence ID" value="ESR22637.1"/>
    <property type="molecule type" value="Genomic_DNA"/>
</dbReference>
<dbReference type="GO" id="GO:0016740">
    <property type="term" value="F:transferase activity"/>
    <property type="evidence" value="ECO:0007669"/>
    <property type="project" value="UniProtKB-KW"/>
</dbReference>
<feature type="domain" description="Glycosyltransferase 2-like" evidence="3">
    <location>
        <begin position="465"/>
        <end position="579"/>
    </location>
</feature>
<keyword evidence="4" id="KW-0808">Transferase</keyword>
<protein>
    <submittedName>
        <fullName evidence="4">Glycosyl transferase, group 2 family protein</fullName>
    </submittedName>
</protein>
<evidence type="ECO:0000259" key="3">
    <source>
        <dbReference type="Pfam" id="PF00535"/>
    </source>
</evidence>
<dbReference type="InterPro" id="IPR001173">
    <property type="entry name" value="Glyco_trans_2-like"/>
</dbReference>
<dbReference type="Pfam" id="PF13414">
    <property type="entry name" value="TPR_11"/>
    <property type="match status" value="1"/>
</dbReference>
<dbReference type="Pfam" id="PF00535">
    <property type="entry name" value="Glycos_transf_2"/>
    <property type="match status" value="1"/>
</dbReference>